<dbReference type="RefSeq" id="WP_222875734.1">
    <property type="nucleotide sequence ID" value="NZ_AP023361.1"/>
</dbReference>
<dbReference type="AlphaFoldDB" id="A0A6S6QRB7"/>
<reference evidence="1 2" key="1">
    <citation type="submission" date="2020-08" db="EMBL/GenBank/DDBJ databases">
        <title>Genome sequence of Rhizobiales bacterium strain IZ6.</title>
        <authorList>
            <person name="Nakai R."/>
            <person name="Naganuma T."/>
        </authorList>
    </citation>
    <scope>NUCLEOTIDE SEQUENCE [LARGE SCALE GENOMIC DNA]</scope>
    <source>
        <strain evidence="1 2">IZ6</strain>
    </source>
</reference>
<dbReference type="InterPro" id="IPR009531">
    <property type="entry name" value="DUF1150"/>
</dbReference>
<dbReference type="Pfam" id="PF06620">
    <property type="entry name" value="DUF1150"/>
    <property type="match status" value="1"/>
</dbReference>
<dbReference type="KEGG" id="tso:IZ6_28710"/>
<sequence length="89" mass="9505">MIHKVENAAAERFITAEQLAGLGGGKIAYVKTMQSDEINRLFPEAPDLAPGVELFALLGADGTPILLTDSKEAAIANAWENELETVSLH</sequence>
<organism evidence="1 2">
    <name type="scientific">Terrihabitans soli</name>
    <dbReference type="NCBI Taxonomy" id="708113"/>
    <lineage>
        <taxon>Bacteria</taxon>
        <taxon>Pseudomonadati</taxon>
        <taxon>Pseudomonadota</taxon>
        <taxon>Alphaproteobacteria</taxon>
        <taxon>Hyphomicrobiales</taxon>
        <taxon>Terrihabitans</taxon>
    </lineage>
</organism>
<dbReference type="Proteomes" id="UP000515317">
    <property type="component" value="Chromosome"/>
</dbReference>
<proteinExistence type="predicted"/>
<gene>
    <name evidence="1" type="ORF">IZ6_28710</name>
</gene>
<keyword evidence="2" id="KW-1185">Reference proteome</keyword>
<protein>
    <recommendedName>
        <fullName evidence="3">DUF1150 domain-containing protein</fullName>
    </recommendedName>
</protein>
<accession>A0A6S6QRB7</accession>
<evidence type="ECO:0000313" key="2">
    <source>
        <dbReference type="Proteomes" id="UP000515317"/>
    </source>
</evidence>
<evidence type="ECO:0008006" key="3">
    <source>
        <dbReference type="Google" id="ProtNLM"/>
    </source>
</evidence>
<name>A0A6S6QRB7_9HYPH</name>
<dbReference type="EMBL" id="AP023361">
    <property type="protein sequence ID" value="BCJ92136.1"/>
    <property type="molecule type" value="Genomic_DNA"/>
</dbReference>
<evidence type="ECO:0000313" key="1">
    <source>
        <dbReference type="EMBL" id="BCJ92136.1"/>
    </source>
</evidence>